<dbReference type="Pfam" id="PF06477">
    <property type="entry name" value="DUF1091"/>
    <property type="match status" value="1"/>
</dbReference>
<dbReference type="PANTHER" id="PTHR20898:SF0">
    <property type="entry name" value="DAEDALUS ON 3-RELATED"/>
    <property type="match status" value="1"/>
</dbReference>
<dbReference type="InterPro" id="IPR010512">
    <property type="entry name" value="DUF1091"/>
</dbReference>
<dbReference type="Proteomes" id="UP001652621">
    <property type="component" value="Unplaced"/>
</dbReference>
<reference evidence="2" key="1">
    <citation type="submission" date="2025-08" db="UniProtKB">
        <authorList>
            <consortium name="RefSeq"/>
        </authorList>
    </citation>
    <scope>IDENTIFICATION</scope>
    <source>
        <strain evidence="2">Aabys</strain>
        <tissue evidence="2">Whole body</tissue>
    </source>
</reference>
<accession>A0A9J7DLN3</accession>
<dbReference type="PANTHER" id="PTHR20898">
    <property type="entry name" value="DAEDALUS ON 3-RELATED-RELATED"/>
    <property type="match status" value="1"/>
</dbReference>
<dbReference type="VEuPathDB" id="VectorBase:MDOMA2_018781"/>
<sequence length="179" mass="20609">MAAVGQRQLLKIYKKNLERTMLQSATTLVLRNLRCKAIDPDFVKFDICEATLDRRRRTSISITARLLQLPVRNCYVSVTFGLTAGTNVPLFNGSWDGCAFLRNPRKYLAFNRMYNFLAPFTNINHTCPYNHDIILRNFTLWKVKPIMALPEASYKFSSRYLVGSKHRASVDVQIDLVND</sequence>
<gene>
    <name evidence="2" type="primary">LOC109614278</name>
</gene>
<dbReference type="GeneID" id="109614278"/>
<dbReference type="AlphaFoldDB" id="A0A9J7DLN3"/>
<dbReference type="RefSeq" id="XP_019895247.1">
    <property type="nucleotide sequence ID" value="XM_020039688.2"/>
</dbReference>
<dbReference type="KEGG" id="mde:109614278"/>
<dbReference type="SMART" id="SM00697">
    <property type="entry name" value="DM8"/>
    <property type="match status" value="1"/>
</dbReference>
<protein>
    <submittedName>
        <fullName evidence="2">Uncharacterized protein LOC109614278 isoform X1</fullName>
    </submittedName>
</protein>
<keyword evidence="1" id="KW-1185">Reference proteome</keyword>
<proteinExistence type="predicted"/>
<name>A0A9J7DLN3_MUSDO</name>
<organism evidence="1 2">
    <name type="scientific">Musca domestica</name>
    <name type="common">House fly</name>
    <dbReference type="NCBI Taxonomy" id="7370"/>
    <lineage>
        <taxon>Eukaryota</taxon>
        <taxon>Metazoa</taxon>
        <taxon>Ecdysozoa</taxon>
        <taxon>Arthropoda</taxon>
        <taxon>Hexapoda</taxon>
        <taxon>Insecta</taxon>
        <taxon>Pterygota</taxon>
        <taxon>Neoptera</taxon>
        <taxon>Endopterygota</taxon>
        <taxon>Diptera</taxon>
        <taxon>Brachycera</taxon>
        <taxon>Muscomorpha</taxon>
        <taxon>Muscoidea</taxon>
        <taxon>Muscidae</taxon>
        <taxon>Musca</taxon>
    </lineage>
</organism>
<dbReference type="OrthoDB" id="7835509at2759"/>
<evidence type="ECO:0000313" key="1">
    <source>
        <dbReference type="Proteomes" id="UP001652621"/>
    </source>
</evidence>
<evidence type="ECO:0000313" key="2">
    <source>
        <dbReference type="RefSeq" id="XP_019895247.1"/>
    </source>
</evidence>